<dbReference type="SUPFAM" id="SSF103473">
    <property type="entry name" value="MFS general substrate transporter"/>
    <property type="match status" value="1"/>
</dbReference>
<dbReference type="InterPro" id="IPR025250">
    <property type="entry name" value="DUF4199"/>
</dbReference>
<feature type="transmembrane region" description="Helical" evidence="1">
    <location>
        <begin position="38"/>
        <end position="56"/>
    </location>
</feature>
<organism evidence="2 3">
    <name type="scientific">Prevotella illustrans</name>
    <dbReference type="NCBI Taxonomy" id="2800387"/>
    <lineage>
        <taxon>Bacteria</taxon>
        <taxon>Pseudomonadati</taxon>
        <taxon>Bacteroidota</taxon>
        <taxon>Bacteroidia</taxon>
        <taxon>Bacteroidales</taxon>
        <taxon>Prevotellaceae</taxon>
        <taxon>Prevotella</taxon>
    </lineage>
</organism>
<dbReference type="EMBL" id="JAERMS010000018">
    <property type="protein sequence ID" value="MBO1363514.1"/>
    <property type="molecule type" value="Genomic_DNA"/>
</dbReference>
<protein>
    <submittedName>
        <fullName evidence="2">DUF4199 domain-containing protein</fullName>
    </submittedName>
</protein>
<keyword evidence="1" id="KW-1133">Transmembrane helix</keyword>
<sequence length="183" mass="20983">MVDFQTIRQLKAYARQDGAFLGAYWIVSFLLTLYFPDLAFGSVMILCTPLFAGWLLRRFRDEALDGRISFRRGLAYSAYTFFNGSFLFAFGLFIYLFMFDKGQFFATLFQGIKDGAAIYQAMGSNPKEVYDAIDTISHLSALQISFIFMMYYLMICAPLAVVIALLCRRKDAKHPHNNKTEIK</sequence>
<keyword evidence="1" id="KW-0472">Membrane</keyword>
<proteinExistence type="predicted"/>
<feature type="transmembrane region" description="Helical" evidence="1">
    <location>
        <begin position="76"/>
        <end position="98"/>
    </location>
</feature>
<evidence type="ECO:0000313" key="3">
    <source>
        <dbReference type="Proteomes" id="UP000664265"/>
    </source>
</evidence>
<evidence type="ECO:0000256" key="1">
    <source>
        <dbReference type="SAM" id="Phobius"/>
    </source>
</evidence>
<accession>A0ABS3M5Q9</accession>
<dbReference type="RefSeq" id="WP_107581074.1">
    <property type="nucleotide sequence ID" value="NZ_JAERMS010000018.1"/>
</dbReference>
<dbReference type="InterPro" id="IPR036259">
    <property type="entry name" value="MFS_trans_sf"/>
</dbReference>
<evidence type="ECO:0000313" key="2">
    <source>
        <dbReference type="EMBL" id="MBO1363514.1"/>
    </source>
</evidence>
<reference evidence="2 3" key="1">
    <citation type="submission" date="2021-01" db="EMBL/GenBank/DDBJ databases">
        <title>Prevotella A2931 sp. nov.</title>
        <authorList>
            <person name="Buhl M."/>
            <person name="Oberhettinger P."/>
        </authorList>
    </citation>
    <scope>NUCLEOTIDE SEQUENCE [LARGE SCALE GENOMIC DNA]</scope>
    <source>
        <strain evidence="2 3">A2931</strain>
    </source>
</reference>
<keyword evidence="3" id="KW-1185">Reference proteome</keyword>
<name>A0ABS3M5Q9_9BACT</name>
<dbReference type="Proteomes" id="UP000664265">
    <property type="component" value="Unassembled WGS sequence"/>
</dbReference>
<gene>
    <name evidence="2" type="ORF">JHU38_06980</name>
</gene>
<feature type="transmembrane region" description="Helical" evidence="1">
    <location>
        <begin position="12"/>
        <end position="32"/>
    </location>
</feature>
<feature type="transmembrane region" description="Helical" evidence="1">
    <location>
        <begin position="144"/>
        <end position="167"/>
    </location>
</feature>
<comment type="caution">
    <text evidence="2">The sequence shown here is derived from an EMBL/GenBank/DDBJ whole genome shotgun (WGS) entry which is preliminary data.</text>
</comment>
<keyword evidence="1" id="KW-0812">Transmembrane</keyword>
<dbReference type="Pfam" id="PF13858">
    <property type="entry name" value="DUF4199"/>
    <property type="match status" value="1"/>
</dbReference>